<protein>
    <submittedName>
        <fullName evidence="2">Uncharacterized protein</fullName>
    </submittedName>
</protein>
<evidence type="ECO:0000256" key="1">
    <source>
        <dbReference type="SAM" id="MobiDB-lite"/>
    </source>
</evidence>
<dbReference type="AlphaFoldDB" id="A0A9D4BEY3"/>
<evidence type="ECO:0000313" key="2">
    <source>
        <dbReference type="EMBL" id="KAH3692831.1"/>
    </source>
</evidence>
<keyword evidence="3" id="KW-1185">Reference proteome</keyword>
<feature type="region of interest" description="Disordered" evidence="1">
    <location>
        <begin position="39"/>
        <end position="62"/>
    </location>
</feature>
<sequence length="62" mass="7671">MGSLKRGNLSNQGKNEEKKIVLKRNLEEMHIADEFRFQLGKKKRRQRRKQCFKKKWNKRKRN</sequence>
<name>A0A9D4BEY3_DREPO</name>
<proteinExistence type="predicted"/>
<comment type="caution">
    <text evidence="2">The sequence shown here is derived from an EMBL/GenBank/DDBJ whole genome shotgun (WGS) entry which is preliminary data.</text>
</comment>
<accession>A0A9D4BEY3</accession>
<dbReference type="EMBL" id="JAIWYP010000019">
    <property type="protein sequence ID" value="KAH3692831.1"/>
    <property type="molecule type" value="Genomic_DNA"/>
</dbReference>
<organism evidence="2 3">
    <name type="scientific">Dreissena polymorpha</name>
    <name type="common">Zebra mussel</name>
    <name type="synonym">Mytilus polymorpha</name>
    <dbReference type="NCBI Taxonomy" id="45954"/>
    <lineage>
        <taxon>Eukaryota</taxon>
        <taxon>Metazoa</taxon>
        <taxon>Spiralia</taxon>
        <taxon>Lophotrochozoa</taxon>
        <taxon>Mollusca</taxon>
        <taxon>Bivalvia</taxon>
        <taxon>Autobranchia</taxon>
        <taxon>Heteroconchia</taxon>
        <taxon>Euheterodonta</taxon>
        <taxon>Imparidentia</taxon>
        <taxon>Neoheterodontei</taxon>
        <taxon>Myida</taxon>
        <taxon>Dreissenoidea</taxon>
        <taxon>Dreissenidae</taxon>
        <taxon>Dreissena</taxon>
    </lineage>
</organism>
<reference evidence="2" key="2">
    <citation type="submission" date="2020-11" db="EMBL/GenBank/DDBJ databases">
        <authorList>
            <person name="McCartney M.A."/>
            <person name="Auch B."/>
            <person name="Kono T."/>
            <person name="Mallez S."/>
            <person name="Becker A."/>
            <person name="Gohl D.M."/>
            <person name="Silverstein K.A.T."/>
            <person name="Koren S."/>
            <person name="Bechman K.B."/>
            <person name="Herman A."/>
            <person name="Abrahante J.E."/>
            <person name="Garbe J."/>
        </authorList>
    </citation>
    <scope>NUCLEOTIDE SEQUENCE</scope>
    <source>
        <strain evidence="2">Duluth1</strain>
        <tissue evidence="2">Whole animal</tissue>
    </source>
</reference>
<dbReference type="Proteomes" id="UP000828390">
    <property type="component" value="Unassembled WGS sequence"/>
</dbReference>
<gene>
    <name evidence="2" type="ORF">DPMN_194585</name>
</gene>
<reference evidence="2" key="1">
    <citation type="journal article" date="2019" name="bioRxiv">
        <title>The Genome of the Zebra Mussel, Dreissena polymorpha: A Resource for Invasive Species Research.</title>
        <authorList>
            <person name="McCartney M.A."/>
            <person name="Auch B."/>
            <person name="Kono T."/>
            <person name="Mallez S."/>
            <person name="Zhang Y."/>
            <person name="Obille A."/>
            <person name="Becker A."/>
            <person name="Abrahante J.E."/>
            <person name="Garbe J."/>
            <person name="Badalamenti J.P."/>
            <person name="Herman A."/>
            <person name="Mangelson H."/>
            <person name="Liachko I."/>
            <person name="Sullivan S."/>
            <person name="Sone E.D."/>
            <person name="Koren S."/>
            <person name="Silverstein K.A.T."/>
            <person name="Beckman K.B."/>
            <person name="Gohl D.M."/>
        </authorList>
    </citation>
    <scope>NUCLEOTIDE SEQUENCE</scope>
    <source>
        <strain evidence="2">Duluth1</strain>
        <tissue evidence="2">Whole animal</tissue>
    </source>
</reference>
<evidence type="ECO:0000313" key="3">
    <source>
        <dbReference type="Proteomes" id="UP000828390"/>
    </source>
</evidence>